<dbReference type="InterPro" id="IPR019800">
    <property type="entry name" value="Glyco_hydro_3_AS"/>
</dbReference>
<dbReference type="RefSeq" id="WP_183274911.1">
    <property type="nucleotide sequence ID" value="NZ_JACHXV010000004.1"/>
</dbReference>
<comment type="similarity">
    <text evidence="2">Belongs to the glycosyl hydrolase 3 family.</text>
</comment>
<sequence length="355" mass="36343">MTAAAPDPTETGGRLDAACGHAATARLPQRACSAAMIGLESTALTDAEAILLRRLRPAGIFLFRRNIGSPAALCALTAAIRDAAGQGVLIAIDQEGGRVARLRPPDFLAHPPAAAISTPRAAWLTGALIGLEARATGFDMVSAPVLDLAVPGSDAVIGDRAYRGTPDRVAALGAAMAEGLGAAGVIAIGKHVPGHGRALADSHLHLPELDDVTEDDLAPFIANRALPALMTAHIRYRAVDPLHPATCSATVIERIIRRRIGFDGLLVSDDLGMQALSGTPAERAAAAIAAGCDLALDCSGRFDDSAATAIAAGEAGEATLSRIAAARAWVAARHRRDLAVAPLLAERSTLLAIPA</sequence>
<dbReference type="NCBIfam" id="NF003740">
    <property type="entry name" value="PRK05337.1"/>
    <property type="match status" value="1"/>
</dbReference>
<gene>
    <name evidence="7" type="ORF">FHR90_001181</name>
</gene>
<dbReference type="GO" id="GO:0009254">
    <property type="term" value="P:peptidoglycan turnover"/>
    <property type="evidence" value="ECO:0007669"/>
    <property type="project" value="TreeGrafter"/>
</dbReference>
<dbReference type="Gene3D" id="3.20.20.300">
    <property type="entry name" value="Glycoside hydrolase, family 3, N-terminal domain"/>
    <property type="match status" value="1"/>
</dbReference>
<organism evidence="7 8">
    <name type="scientific">Endobacter medicaginis</name>
    <dbReference type="NCBI Taxonomy" id="1181271"/>
    <lineage>
        <taxon>Bacteria</taxon>
        <taxon>Pseudomonadati</taxon>
        <taxon>Pseudomonadota</taxon>
        <taxon>Alphaproteobacteria</taxon>
        <taxon>Acetobacterales</taxon>
        <taxon>Acetobacteraceae</taxon>
        <taxon>Endobacter</taxon>
    </lineage>
</organism>
<accession>A0A839USX1</accession>
<evidence type="ECO:0000256" key="4">
    <source>
        <dbReference type="ARBA" id="ARBA00022801"/>
    </source>
</evidence>
<dbReference type="SUPFAM" id="SSF51445">
    <property type="entry name" value="(Trans)glycosidases"/>
    <property type="match status" value="1"/>
</dbReference>
<evidence type="ECO:0000313" key="7">
    <source>
        <dbReference type="EMBL" id="MBB3173358.1"/>
    </source>
</evidence>
<name>A0A839USX1_9PROT</name>
<dbReference type="PROSITE" id="PS00775">
    <property type="entry name" value="GLYCOSYL_HYDROL_F3"/>
    <property type="match status" value="1"/>
</dbReference>
<dbReference type="AlphaFoldDB" id="A0A839USX1"/>
<evidence type="ECO:0000313" key="8">
    <source>
        <dbReference type="Proteomes" id="UP000557688"/>
    </source>
</evidence>
<keyword evidence="4 7" id="KW-0378">Hydrolase</keyword>
<evidence type="ECO:0000256" key="3">
    <source>
        <dbReference type="ARBA" id="ARBA00012663"/>
    </source>
</evidence>
<dbReference type="InterPro" id="IPR017853">
    <property type="entry name" value="GH"/>
</dbReference>
<dbReference type="EMBL" id="JACHXV010000004">
    <property type="protein sequence ID" value="MBB3173358.1"/>
    <property type="molecule type" value="Genomic_DNA"/>
</dbReference>
<proteinExistence type="inferred from homology"/>
<dbReference type="GO" id="GO:0005975">
    <property type="term" value="P:carbohydrate metabolic process"/>
    <property type="evidence" value="ECO:0007669"/>
    <property type="project" value="InterPro"/>
</dbReference>
<dbReference type="InterPro" id="IPR050226">
    <property type="entry name" value="NagZ_Beta-hexosaminidase"/>
</dbReference>
<dbReference type="Proteomes" id="UP000557688">
    <property type="component" value="Unassembled WGS sequence"/>
</dbReference>
<reference evidence="7 8" key="1">
    <citation type="submission" date="2020-08" db="EMBL/GenBank/DDBJ databases">
        <title>Genomic Encyclopedia of Type Strains, Phase III (KMG-III): the genomes of soil and plant-associated and newly described type strains.</title>
        <authorList>
            <person name="Whitman W."/>
        </authorList>
    </citation>
    <scope>NUCLEOTIDE SEQUENCE [LARGE SCALE GENOMIC DNA]</scope>
    <source>
        <strain evidence="7 8">CECT 8088</strain>
    </source>
</reference>
<keyword evidence="5 7" id="KW-0326">Glycosidase</keyword>
<comment type="caution">
    <text evidence="7">The sequence shown here is derived from an EMBL/GenBank/DDBJ whole genome shotgun (WGS) entry which is preliminary data.</text>
</comment>
<dbReference type="EC" id="3.2.1.52" evidence="3"/>
<keyword evidence="8" id="KW-1185">Reference proteome</keyword>
<dbReference type="PANTHER" id="PTHR30480">
    <property type="entry name" value="BETA-HEXOSAMINIDASE-RELATED"/>
    <property type="match status" value="1"/>
</dbReference>
<evidence type="ECO:0000256" key="1">
    <source>
        <dbReference type="ARBA" id="ARBA00001231"/>
    </source>
</evidence>
<evidence type="ECO:0000256" key="2">
    <source>
        <dbReference type="ARBA" id="ARBA00005336"/>
    </source>
</evidence>
<dbReference type="InterPro" id="IPR001764">
    <property type="entry name" value="Glyco_hydro_3_N"/>
</dbReference>
<protein>
    <recommendedName>
        <fullName evidence="3">beta-N-acetylhexosaminidase</fullName>
        <ecNumber evidence="3">3.2.1.52</ecNumber>
    </recommendedName>
</protein>
<evidence type="ECO:0000256" key="5">
    <source>
        <dbReference type="ARBA" id="ARBA00023295"/>
    </source>
</evidence>
<comment type="catalytic activity">
    <reaction evidence="1">
        <text>Hydrolysis of terminal non-reducing N-acetyl-D-hexosamine residues in N-acetyl-beta-D-hexosaminides.</text>
        <dbReference type="EC" id="3.2.1.52"/>
    </reaction>
</comment>
<dbReference type="GO" id="GO:0004563">
    <property type="term" value="F:beta-N-acetylhexosaminidase activity"/>
    <property type="evidence" value="ECO:0007669"/>
    <property type="project" value="UniProtKB-EC"/>
</dbReference>
<dbReference type="Pfam" id="PF00933">
    <property type="entry name" value="Glyco_hydro_3"/>
    <property type="match status" value="1"/>
</dbReference>
<dbReference type="InterPro" id="IPR036962">
    <property type="entry name" value="Glyco_hydro_3_N_sf"/>
</dbReference>
<dbReference type="PANTHER" id="PTHR30480:SF13">
    <property type="entry name" value="BETA-HEXOSAMINIDASE"/>
    <property type="match status" value="1"/>
</dbReference>
<feature type="domain" description="Glycoside hydrolase family 3 N-terminal" evidence="6">
    <location>
        <begin position="46"/>
        <end position="326"/>
    </location>
</feature>
<evidence type="ECO:0000259" key="6">
    <source>
        <dbReference type="Pfam" id="PF00933"/>
    </source>
</evidence>